<protein>
    <recommendedName>
        <fullName evidence="4">Phosphoribosyl-ATP pyrophosphatase</fullName>
        <ecNumber evidence="3">3.6.1.31</ecNumber>
    </recommendedName>
</protein>
<evidence type="ECO:0000256" key="3">
    <source>
        <dbReference type="ARBA" id="ARBA00012414"/>
    </source>
</evidence>
<dbReference type="GO" id="GO:0005524">
    <property type="term" value="F:ATP binding"/>
    <property type="evidence" value="ECO:0007669"/>
    <property type="project" value="UniProtKB-KW"/>
</dbReference>
<proteinExistence type="predicted"/>
<evidence type="ECO:0000256" key="10">
    <source>
        <dbReference type="SAM" id="MobiDB-lite"/>
    </source>
</evidence>
<gene>
    <name evidence="11" type="ORF">Ga0074812_11920</name>
</gene>
<dbReference type="UniPathway" id="UPA00031">
    <property type="reaction ID" value="UER00007"/>
</dbReference>
<keyword evidence="8" id="KW-0067">ATP-binding</keyword>
<dbReference type="InterPro" id="IPR021130">
    <property type="entry name" value="PRib-ATP_PPHydrolase-like"/>
</dbReference>
<comment type="catalytic activity">
    <reaction evidence="1">
        <text>1-(5-phospho-beta-D-ribosyl)-ATP + H2O = 1-(5-phospho-beta-D-ribosyl)-5'-AMP + diphosphate + H(+)</text>
        <dbReference type="Rhea" id="RHEA:22828"/>
        <dbReference type="ChEBI" id="CHEBI:15377"/>
        <dbReference type="ChEBI" id="CHEBI:15378"/>
        <dbReference type="ChEBI" id="CHEBI:33019"/>
        <dbReference type="ChEBI" id="CHEBI:59457"/>
        <dbReference type="ChEBI" id="CHEBI:73183"/>
        <dbReference type="EC" id="3.6.1.31"/>
    </reaction>
</comment>
<organism evidence="11 12">
    <name type="scientific">Parafrankia irregularis</name>
    <dbReference type="NCBI Taxonomy" id="795642"/>
    <lineage>
        <taxon>Bacteria</taxon>
        <taxon>Bacillati</taxon>
        <taxon>Actinomycetota</taxon>
        <taxon>Actinomycetes</taxon>
        <taxon>Frankiales</taxon>
        <taxon>Frankiaceae</taxon>
        <taxon>Parafrankia</taxon>
    </lineage>
</organism>
<evidence type="ECO:0000256" key="5">
    <source>
        <dbReference type="ARBA" id="ARBA00022605"/>
    </source>
</evidence>
<comment type="pathway">
    <text evidence="2">Amino-acid biosynthesis; L-histidine biosynthesis; L-histidine from 5-phospho-alpha-D-ribose 1-diphosphate: step 2/9.</text>
</comment>
<keyword evidence="9" id="KW-0368">Histidine biosynthesis</keyword>
<name>A0A0S4QSV3_9ACTN</name>
<accession>A0A0S4QSV3</accession>
<dbReference type="NCBIfam" id="NF001610">
    <property type="entry name" value="PRK00400.1-1"/>
    <property type="match status" value="1"/>
</dbReference>
<evidence type="ECO:0000256" key="1">
    <source>
        <dbReference type="ARBA" id="ARBA00001460"/>
    </source>
</evidence>
<sequence>MVLSDAPDAARPSATGGAGGVGHSGSGDGAGSRGVAAAEGVEFGGPAASVTSPPSATESSLGAGSGSRERKTFDELFAELAGKWRDRSPGSGTVAALDQGLHHLGKKLVEEAAEAWMAAEHESRERAAEELSQLLYWSQLMMISLGLSLDDVYSRL</sequence>
<dbReference type="EMBL" id="FAOZ01000019">
    <property type="protein sequence ID" value="CUU58388.1"/>
    <property type="molecule type" value="Genomic_DNA"/>
</dbReference>
<dbReference type="Pfam" id="PF01503">
    <property type="entry name" value="PRA-PH"/>
    <property type="match status" value="1"/>
</dbReference>
<dbReference type="EC" id="3.6.1.31" evidence="3"/>
<keyword evidence="6" id="KW-0547">Nucleotide-binding</keyword>
<keyword evidence="5" id="KW-0028">Amino-acid biosynthesis</keyword>
<dbReference type="GO" id="GO:0000105">
    <property type="term" value="P:L-histidine biosynthetic process"/>
    <property type="evidence" value="ECO:0007669"/>
    <property type="project" value="UniProtKB-UniPathway"/>
</dbReference>
<reference evidence="12" key="1">
    <citation type="submission" date="2015-11" db="EMBL/GenBank/DDBJ databases">
        <authorList>
            <person name="Varghese N."/>
        </authorList>
    </citation>
    <scope>NUCLEOTIDE SEQUENCE [LARGE SCALE GENOMIC DNA]</scope>
    <source>
        <strain evidence="12">DSM 45899</strain>
    </source>
</reference>
<evidence type="ECO:0000256" key="6">
    <source>
        <dbReference type="ARBA" id="ARBA00022741"/>
    </source>
</evidence>
<evidence type="ECO:0000256" key="7">
    <source>
        <dbReference type="ARBA" id="ARBA00022801"/>
    </source>
</evidence>
<feature type="compositionally biased region" description="Low complexity" evidence="10">
    <location>
        <begin position="33"/>
        <end position="48"/>
    </location>
</feature>
<dbReference type="Gene3D" id="1.10.287.1080">
    <property type="entry name" value="MazG-like"/>
    <property type="match status" value="1"/>
</dbReference>
<evidence type="ECO:0000256" key="8">
    <source>
        <dbReference type="ARBA" id="ARBA00022840"/>
    </source>
</evidence>
<dbReference type="AlphaFoldDB" id="A0A0S4QSV3"/>
<feature type="compositionally biased region" description="Polar residues" evidence="10">
    <location>
        <begin position="49"/>
        <end position="62"/>
    </location>
</feature>
<dbReference type="GO" id="GO:0004636">
    <property type="term" value="F:phosphoribosyl-ATP diphosphatase activity"/>
    <property type="evidence" value="ECO:0007669"/>
    <property type="project" value="UniProtKB-EC"/>
</dbReference>
<keyword evidence="12" id="KW-1185">Reference proteome</keyword>
<dbReference type="InterPro" id="IPR008179">
    <property type="entry name" value="HisE"/>
</dbReference>
<evidence type="ECO:0000313" key="12">
    <source>
        <dbReference type="Proteomes" id="UP000198802"/>
    </source>
</evidence>
<evidence type="ECO:0000256" key="2">
    <source>
        <dbReference type="ARBA" id="ARBA00005204"/>
    </source>
</evidence>
<evidence type="ECO:0000313" key="11">
    <source>
        <dbReference type="EMBL" id="CUU58388.1"/>
    </source>
</evidence>
<evidence type="ECO:0000256" key="9">
    <source>
        <dbReference type="ARBA" id="ARBA00023102"/>
    </source>
</evidence>
<dbReference type="SUPFAM" id="SSF101386">
    <property type="entry name" value="all-alpha NTP pyrophosphatases"/>
    <property type="match status" value="1"/>
</dbReference>
<feature type="compositionally biased region" description="Gly residues" evidence="10">
    <location>
        <begin position="16"/>
        <end position="32"/>
    </location>
</feature>
<feature type="region of interest" description="Disordered" evidence="10">
    <location>
        <begin position="1"/>
        <end position="70"/>
    </location>
</feature>
<keyword evidence="7 11" id="KW-0378">Hydrolase</keyword>
<evidence type="ECO:0000256" key="4">
    <source>
        <dbReference type="ARBA" id="ARBA00013336"/>
    </source>
</evidence>
<dbReference type="NCBIfam" id="TIGR03188">
    <property type="entry name" value="histidine_hisI"/>
    <property type="match status" value="1"/>
</dbReference>
<dbReference type="Proteomes" id="UP000198802">
    <property type="component" value="Unassembled WGS sequence"/>
</dbReference>